<reference evidence="4 5" key="1">
    <citation type="journal article" date="2011" name="Nat. Biotechnol.">
        <title>Comparative genomic analysis of the thermophilic biomass-degrading fungi Myceliophthora thermophila and Thielavia terrestris.</title>
        <authorList>
            <person name="Berka R.M."/>
            <person name="Grigoriev I.V."/>
            <person name="Otillar R."/>
            <person name="Salamov A."/>
            <person name="Grimwood J."/>
            <person name="Reid I."/>
            <person name="Ishmael N."/>
            <person name="John T."/>
            <person name="Darmond C."/>
            <person name="Moisan M.-C."/>
            <person name="Henrissat B."/>
            <person name="Coutinho P.M."/>
            <person name="Lombard V."/>
            <person name="Natvig D.O."/>
            <person name="Lindquist E."/>
            <person name="Schmutz J."/>
            <person name="Lucas S."/>
            <person name="Harris P."/>
            <person name="Powlowski J."/>
            <person name="Bellemare A."/>
            <person name="Taylor D."/>
            <person name="Butler G."/>
            <person name="de Vries R.P."/>
            <person name="Allijn I.E."/>
            <person name="van den Brink J."/>
            <person name="Ushinsky S."/>
            <person name="Storms R."/>
            <person name="Powell A.J."/>
            <person name="Paulsen I.T."/>
            <person name="Elbourne L.D.H."/>
            <person name="Baker S.E."/>
            <person name="Magnuson J."/>
            <person name="LaBoissiere S."/>
            <person name="Clutterbuck A.J."/>
            <person name="Martinez D."/>
            <person name="Wogulis M."/>
            <person name="de Leon A.L."/>
            <person name="Rey M.W."/>
            <person name="Tsang A."/>
        </authorList>
    </citation>
    <scope>NUCLEOTIDE SEQUENCE [LARGE SCALE GENOMIC DNA]</scope>
    <source>
        <strain evidence="5">ATCC 38088 / NRRL 8126</strain>
    </source>
</reference>
<dbReference type="Gene3D" id="3.40.50.150">
    <property type="entry name" value="Vaccinia Virus protein VP39"/>
    <property type="match status" value="1"/>
</dbReference>
<dbReference type="PANTHER" id="PTHR43861">
    <property type="entry name" value="TRANS-ACONITATE 2-METHYLTRANSFERASE-RELATED"/>
    <property type="match status" value="1"/>
</dbReference>
<gene>
    <name evidence="4" type="ORF">THITE_2110932</name>
</gene>
<feature type="domain" description="Methyltransferase" evidence="3">
    <location>
        <begin position="49"/>
        <end position="129"/>
    </location>
</feature>
<dbReference type="Pfam" id="PF13649">
    <property type="entry name" value="Methyltransf_25"/>
    <property type="match status" value="1"/>
</dbReference>
<keyword evidence="2" id="KW-0808">Transferase</keyword>
<dbReference type="AlphaFoldDB" id="G2QVF9"/>
<dbReference type="GeneID" id="11515315"/>
<keyword evidence="5" id="KW-1185">Reference proteome</keyword>
<evidence type="ECO:0000313" key="4">
    <source>
        <dbReference type="EMBL" id="AEO64649.1"/>
    </source>
</evidence>
<dbReference type="InterPro" id="IPR041698">
    <property type="entry name" value="Methyltransf_25"/>
</dbReference>
<dbReference type="CDD" id="cd02440">
    <property type="entry name" value="AdoMet_MTases"/>
    <property type="match status" value="1"/>
</dbReference>
<sequence>MSTTSTTPSQKAGEGDWSPDQYLLFRDARNRPVQDLITFLGPDYSPKRIVDLGCGPGNSTELLAARYPSAHISGVDSSPAMVAKARATLPSIAFSEADLRTYTPEPGTDLLFANAVFQWLRRSERIPTITRLLLTQQPGRGVLALQMPDNYDEPSHRAMREAAAAPGPWTPYFARFSRDSDSGSGNDSGTPDRDPLETPLEYYNALRPHCRAVETWTTRYVHVLAGHEQIVEWVRGTGLQPFLHALPAEGGVREAFVAEYRRRLEREYPLAVDGSVLLEYPRRFVVAFR</sequence>
<name>G2QVF9_THETT</name>
<dbReference type="RefSeq" id="XP_003650985.1">
    <property type="nucleotide sequence ID" value="XM_003650937.1"/>
</dbReference>
<organism evidence="4 5">
    <name type="scientific">Thermothielavioides terrestris (strain ATCC 38088 / NRRL 8126)</name>
    <name type="common">Thielavia terrestris</name>
    <dbReference type="NCBI Taxonomy" id="578455"/>
    <lineage>
        <taxon>Eukaryota</taxon>
        <taxon>Fungi</taxon>
        <taxon>Dikarya</taxon>
        <taxon>Ascomycota</taxon>
        <taxon>Pezizomycotina</taxon>
        <taxon>Sordariomycetes</taxon>
        <taxon>Sordariomycetidae</taxon>
        <taxon>Sordariales</taxon>
        <taxon>Chaetomiaceae</taxon>
        <taxon>Thermothielavioides</taxon>
        <taxon>Thermothielavioides terrestris</taxon>
    </lineage>
</organism>
<evidence type="ECO:0000256" key="2">
    <source>
        <dbReference type="ARBA" id="ARBA00022679"/>
    </source>
</evidence>
<dbReference type="OrthoDB" id="66144at2759"/>
<dbReference type="Gene3D" id="1.10.150.290">
    <property type="entry name" value="S-adenosyl-L-methionine-dependent methyltransferases"/>
    <property type="match status" value="1"/>
</dbReference>
<dbReference type="GO" id="GO:0032259">
    <property type="term" value="P:methylation"/>
    <property type="evidence" value="ECO:0007669"/>
    <property type="project" value="UniProtKB-KW"/>
</dbReference>
<accession>G2QVF9</accession>
<dbReference type="eggNOG" id="ENOG502S1YX">
    <property type="taxonomic scope" value="Eukaryota"/>
</dbReference>
<dbReference type="HOGENOM" id="CLU_037990_5_2_1"/>
<dbReference type="KEGG" id="ttt:THITE_2110932"/>
<evidence type="ECO:0000256" key="1">
    <source>
        <dbReference type="ARBA" id="ARBA00022603"/>
    </source>
</evidence>
<keyword evidence="1" id="KW-0489">Methyltransferase</keyword>
<dbReference type="InterPro" id="IPR023149">
    <property type="entry name" value="Trans_acon_MeTrfase_C"/>
</dbReference>
<evidence type="ECO:0000259" key="3">
    <source>
        <dbReference type="Pfam" id="PF13649"/>
    </source>
</evidence>
<dbReference type="PANTHER" id="PTHR43861:SF1">
    <property type="entry name" value="TRANS-ACONITATE 2-METHYLTRANSFERASE"/>
    <property type="match status" value="1"/>
</dbReference>
<proteinExistence type="predicted"/>
<protein>
    <recommendedName>
        <fullName evidence="3">Methyltransferase domain-containing protein</fullName>
    </recommendedName>
</protein>
<dbReference type="Proteomes" id="UP000008181">
    <property type="component" value="Chromosome 1"/>
</dbReference>
<dbReference type="GO" id="GO:0030798">
    <property type="term" value="F:trans-aconitate 2-methyltransferase activity"/>
    <property type="evidence" value="ECO:0007669"/>
    <property type="project" value="InterPro"/>
</dbReference>
<dbReference type="InterPro" id="IPR029063">
    <property type="entry name" value="SAM-dependent_MTases_sf"/>
</dbReference>
<dbReference type="EMBL" id="CP003009">
    <property type="protein sequence ID" value="AEO64649.1"/>
    <property type="molecule type" value="Genomic_DNA"/>
</dbReference>
<evidence type="ECO:0000313" key="5">
    <source>
        <dbReference type="Proteomes" id="UP000008181"/>
    </source>
</evidence>
<dbReference type="SUPFAM" id="SSF53335">
    <property type="entry name" value="S-adenosyl-L-methionine-dependent methyltransferases"/>
    <property type="match status" value="1"/>
</dbReference>